<comment type="caution">
    <text evidence="1">The sequence shown here is derived from an EMBL/GenBank/DDBJ whole genome shotgun (WGS) entry which is preliminary data.</text>
</comment>
<dbReference type="eggNOG" id="ENOG5031MZM">
    <property type="taxonomic scope" value="Bacteria"/>
</dbReference>
<dbReference type="InParanoid" id="B4CXF4"/>
<proteinExistence type="predicted"/>
<dbReference type="STRING" id="497964.CfE428DRAFT_1245"/>
<dbReference type="Proteomes" id="UP000005824">
    <property type="component" value="Unassembled WGS sequence"/>
</dbReference>
<sequence>MLGSRLFTELNARFFRILTGPNARLYIDALDAVEREMPSRGDALEYAETLAIIDGVLENRQLEPEEDPEPADPAQPSSIIYRRLLAAGWLEEEKHSDYRRLVFLDPAAQTLLEAFRTIISQSVASFTGRLRLVCDRLAELRAPHSRMELIWEELKACLAQTRSGLRELRLIRKQVERYAQRQLKAVTISEALDLIYNEFSQLITQRCYRELIHARLPERLREAMAGLAELEQDDLALQRLREDFVRTQPDVDAGRAMTEIVNTIEALSFALGDVEPTADRVDTSTADFARRSRSRIRYIQDVGSARRQQVKTIFDYVREHLPTTRLADLEEKIALPALAIADTGLLGVASLRARREVAPRVRRRPVVAELTEADREESLREMQSNLRNALRLDRANHFVERHDLASGQRIRSSEMKIQSEDDILDVISCLVFAPAGSTNYRLTTDRQADPSAPVAFDAKAGFEIERFEIERK</sequence>
<dbReference type="RefSeq" id="WP_006978571.1">
    <property type="nucleotide sequence ID" value="NZ_ABVL01000003.1"/>
</dbReference>
<dbReference type="EMBL" id="ABVL01000003">
    <property type="protein sequence ID" value="EDY20952.1"/>
    <property type="molecule type" value="Genomic_DNA"/>
</dbReference>
<evidence type="ECO:0000313" key="1">
    <source>
        <dbReference type="EMBL" id="EDY20952.1"/>
    </source>
</evidence>
<dbReference type="AlphaFoldDB" id="B4CXF4"/>
<keyword evidence="2" id="KW-1185">Reference proteome</keyword>
<name>B4CXF4_9BACT</name>
<protein>
    <submittedName>
        <fullName evidence="1">Uncharacterized protein</fullName>
    </submittedName>
</protein>
<evidence type="ECO:0000313" key="2">
    <source>
        <dbReference type="Proteomes" id="UP000005824"/>
    </source>
</evidence>
<gene>
    <name evidence="1" type="ORF">CfE428DRAFT_1245</name>
</gene>
<reference evidence="1 2" key="1">
    <citation type="journal article" date="2011" name="J. Bacteriol.">
        <title>Genome sequence of Chthoniobacter flavus Ellin428, an aerobic heterotrophic soil bacterium.</title>
        <authorList>
            <person name="Kant R."/>
            <person name="van Passel M.W."/>
            <person name="Palva A."/>
            <person name="Lucas S."/>
            <person name="Lapidus A."/>
            <person name="Glavina Del Rio T."/>
            <person name="Dalin E."/>
            <person name="Tice H."/>
            <person name="Bruce D."/>
            <person name="Goodwin L."/>
            <person name="Pitluck S."/>
            <person name="Larimer F.W."/>
            <person name="Land M.L."/>
            <person name="Hauser L."/>
            <person name="Sangwan P."/>
            <person name="de Vos W.M."/>
            <person name="Janssen P.H."/>
            <person name="Smidt H."/>
        </authorList>
    </citation>
    <scope>NUCLEOTIDE SEQUENCE [LARGE SCALE GENOMIC DNA]</scope>
    <source>
        <strain evidence="1 2">Ellin428</strain>
    </source>
</reference>
<organism evidence="1 2">
    <name type="scientific">Chthoniobacter flavus Ellin428</name>
    <dbReference type="NCBI Taxonomy" id="497964"/>
    <lineage>
        <taxon>Bacteria</taxon>
        <taxon>Pseudomonadati</taxon>
        <taxon>Verrucomicrobiota</taxon>
        <taxon>Spartobacteria</taxon>
        <taxon>Chthoniobacterales</taxon>
        <taxon>Chthoniobacteraceae</taxon>
        <taxon>Chthoniobacter</taxon>
    </lineage>
</organism>
<dbReference type="Pfam" id="PF18982">
    <property type="entry name" value="JetA"/>
    <property type="match status" value="1"/>
</dbReference>
<dbReference type="InterPro" id="IPR043773">
    <property type="entry name" value="JetA"/>
</dbReference>
<accession>B4CXF4</accession>